<gene>
    <name evidence="2" type="ORF">AsFPU1_2473</name>
</gene>
<comment type="caution">
    <text evidence="2">The sequence shown here is derived from an EMBL/GenBank/DDBJ whole genome shotgun (WGS) entry which is preliminary data.</text>
</comment>
<organism evidence="2 3">
    <name type="scientific">Aphanothece sacrum FPU1</name>
    <dbReference type="NCBI Taxonomy" id="1920663"/>
    <lineage>
        <taxon>Bacteria</taxon>
        <taxon>Bacillati</taxon>
        <taxon>Cyanobacteriota</taxon>
        <taxon>Cyanophyceae</taxon>
        <taxon>Oscillatoriophycideae</taxon>
        <taxon>Chroococcales</taxon>
        <taxon>Aphanothecaceae</taxon>
        <taxon>Aphanothece</taxon>
    </lineage>
</organism>
<proteinExistence type="predicted"/>
<accession>A0A401IIJ0</accession>
<dbReference type="Proteomes" id="UP000287247">
    <property type="component" value="Unassembled WGS sequence"/>
</dbReference>
<keyword evidence="1" id="KW-0732">Signal</keyword>
<dbReference type="EMBL" id="BDQK01000013">
    <property type="protein sequence ID" value="GBF81064.1"/>
    <property type="molecule type" value="Genomic_DNA"/>
</dbReference>
<dbReference type="AlphaFoldDB" id="A0A401IIJ0"/>
<protein>
    <submittedName>
        <fullName evidence="2">CHRD domain-containing protein</fullName>
    </submittedName>
</protein>
<evidence type="ECO:0000313" key="2">
    <source>
        <dbReference type="EMBL" id="GBF81064.1"/>
    </source>
</evidence>
<dbReference type="RefSeq" id="WP_227873539.1">
    <property type="nucleotide sequence ID" value="NZ_BDQK01000013.1"/>
</dbReference>
<dbReference type="InterPro" id="IPR026374">
    <property type="entry name" value="Cyano_PEP"/>
</dbReference>
<evidence type="ECO:0000256" key="1">
    <source>
        <dbReference type="SAM" id="SignalP"/>
    </source>
</evidence>
<dbReference type="NCBIfam" id="TIGR04155">
    <property type="entry name" value="cyano_PEP"/>
    <property type="match status" value="1"/>
</dbReference>
<reference evidence="3" key="1">
    <citation type="submission" date="2017-05" db="EMBL/GenBank/DDBJ databases">
        <title>Physiological properties and genetic analysis related to exopolysaccharide production of fresh-water unicellular cyanobacterium Aphanothece sacrum, Suizenji Nori, that has been cultured as a food source in Japan.</title>
        <authorList>
            <person name="Kanesaki Y."/>
            <person name="Yoshikawa S."/>
            <person name="Ohki K."/>
        </authorList>
    </citation>
    <scope>NUCLEOTIDE SEQUENCE [LARGE SCALE GENOMIC DNA]</scope>
    <source>
        <strain evidence="3">FPU1</strain>
    </source>
</reference>
<sequence length="280" mass="29127">MNTLTMSLKLRAMITLLTAGSLLTFASAASAAKLKVTITNLSPTNGTFLTPLWVGFHNGGFDIYDRGVSLNAFPGTEALIEDGNTGPISAQFNAVGAGTVQGTITAPGGFPAAPVIDPGETTSLSFEVDRTLASSRYFSYASMIIPSNDAFIANGNPLAHPIFDNSGNFIGADFIVLGSSVLDGGTEVNDESTTNTAFFGQATPNTGVDENGIVALHSGFIPGGPILSDPRFANANFLAPGYQVARIQVELVPEPLTILGSAIALGFGSFFKRKLSKKQK</sequence>
<name>A0A401IIJ0_APHSA</name>
<dbReference type="NCBIfam" id="NF038123">
    <property type="entry name" value="NF038123_dom"/>
    <property type="match status" value="1"/>
</dbReference>
<dbReference type="InterPro" id="IPR009465">
    <property type="entry name" value="Spondin_N"/>
</dbReference>
<feature type="chain" id="PRO_5019540327" evidence="1">
    <location>
        <begin position="32"/>
        <end position="280"/>
    </location>
</feature>
<evidence type="ECO:0000313" key="3">
    <source>
        <dbReference type="Proteomes" id="UP000287247"/>
    </source>
</evidence>
<dbReference type="InterPro" id="IPR038678">
    <property type="entry name" value="Spondin_N_sf"/>
</dbReference>
<dbReference type="Gene3D" id="2.60.40.2130">
    <property type="entry name" value="F-spondin domain"/>
    <property type="match status" value="1"/>
</dbReference>
<feature type="signal peptide" evidence="1">
    <location>
        <begin position="1"/>
        <end position="31"/>
    </location>
</feature>
<keyword evidence="3" id="KW-1185">Reference proteome</keyword>